<accession>A0A915DK49</accession>
<dbReference type="Proteomes" id="UP000887574">
    <property type="component" value="Unplaced"/>
</dbReference>
<keyword evidence="1" id="KW-1185">Reference proteome</keyword>
<dbReference type="AlphaFoldDB" id="A0A915DK49"/>
<reference evidence="2" key="1">
    <citation type="submission" date="2022-11" db="UniProtKB">
        <authorList>
            <consortium name="WormBaseParasite"/>
        </authorList>
    </citation>
    <scope>IDENTIFICATION</scope>
</reference>
<evidence type="ECO:0000313" key="2">
    <source>
        <dbReference type="WBParaSite" id="jg20390"/>
    </source>
</evidence>
<name>A0A915DK49_9BILA</name>
<organism evidence="1 2">
    <name type="scientific">Ditylenchus dipsaci</name>
    <dbReference type="NCBI Taxonomy" id="166011"/>
    <lineage>
        <taxon>Eukaryota</taxon>
        <taxon>Metazoa</taxon>
        <taxon>Ecdysozoa</taxon>
        <taxon>Nematoda</taxon>
        <taxon>Chromadorea</taxon>
        <taxon>Rhabditida</taxon>
        <taxon>Tylenchina</taxon>
        <taxon>Tylenchomorpha</taxon>
        <taxon>Sphaerularioidea</taxon>
        <taxon>Anguinidae</taxon>
        <taxon>Anguininae</taxon>
        <taxon>Ditylenchus</taxon>
    </lineage>
</organism>
<protein>
    <submittedName>
        <fullName evidence="2">Uncharacterized protein</fullName>
    </submittedName>
</protein>
<evidence type="ECO:0000313" key="1">
    <source>
        <dbReference type="Proteomes" id="UP000887574"/>
    </source>
</evidence>
<dbReference type="WBParaSite" id="jg20390">
    <property type="protein sequence ID" value="jg20390"/>
    <property type="gene ID" value="jg20390"/>
</dbReference>
<sequence>METSTKTTWWMEGHNGSLFYSYEQQPWHPAVYNVFGSGVEGLSPGDGVRNMVADYEGSSNAIAYVILALQPDYYHVRKLIILWAGICMGQIQCIRQNTGWCATAGRSFLEFGMTVAKNLIDSRAIFLPDARPENEQFVLELRNKEYSHECNPQNVYPTLADCEHTMSLAYKCTLDRLWNLDPEALDWHNIMND</sequence>
<proteinExistence type="predicted"/>